<dbReference type="AlphaFoldDB" id="A0A1D1UGJ1"/>
<reference evidence="2 3" key="1">
    <citation type="journal article" date="2016" name="Nat. Commun.">
        <title>Extremotolerant tardigrade genome and improved radiotolerance of human cultured cells by tardigrade-unique protein.</title>
        <authorList>
            <person name="Hashimoto T."/>
            <person name="Horikawa D.D."/>
            <person name="Saito Y."/>
            <person name="Kuwahara H."/>
            <person name="Kozuka-Hata H."/>
            <person name="Shin-I T."/>
            <person name="Minakuchi Y."/>
            <person name="Ohishi K."/>
            <person name="Motoyama A."/>
            <person name="Aizu T."/>
            <person name="Enomoto A."/>
            <person name="Kondo K."/>
            <person name="Tanaka S."/>
            <person name="Hara Y."/>
            <person name="Koshikawa S."/>
            <person name="Sagara H."/>
            <person name="Miura T."/>
            <person name="Yokobori S."/>
            <person name="Miyagawa K."/>
            <person name="Suzuki Y."/>
            <person name="Kubo T."/>
            <person name="Oyama M."/>
            <person name="Kohara Y."/>
            <person name="Fujiyama A."/>
            <person name="Arakawa K."/>
            <person name="Katayama T."/>
            <person name="Toyoda A."/>
            <person name="Kunieda T."/>
        </authorList>
    </citation>
    <scope>NUCLEOTIDE SEQUENCE [LARGE SCALE GENOMIC DNA]</scope>
    <source>
        <strain evidence="2 3">YOKOZUNA-1</strain>
    </source>
</reference>
<sequence length="230" mass="26039">MPAKTTKASKKRLSNGAVKKDAEPEAATETKTEAEPEAGAMKSHEQLCDEKLTAIDIEIQKELNKWYLRPEYSCLDETQRKFKPGDEVVSISKGIYYQVKIVGYEANTIVPDSLFLKPGTKLSADKQIPVVRVKFEGWGPKYNEKVPENEVHTVKFPGAPHETLALLVAHEWNLLQCERWKLAKITDLGVSSFLMGVKSYEKVMKRWQKDSGETIPFEQFCGRVSADENF</sequence>
<dbReference type="EMBL" id="BDGG01000001">
    <property type="protein sequence ID" value="GAU88571.1"/>
    <property type="molecule type" value="Genomic_DNA"/>
</dbReference>
<evidence type="ECO:0000256" key="1">
    <source>
        <dbReference type="SAM" id="MobiDB-lite"/>
    </source>
</evidence>
<feature type="compositionally biased region" description="Basic and acidic residues" evidence="1">
    <location>
        <begin position="18"/>
        <end position="34"/>
    </location>
</feature>
<keyword evidence="3" id="KW-1185">Reference proteome</keyword>
<dbReference type="OrthoDB" id="10539207at2759"/>
<evidence type="ECO:0000313" key="2">
    <source>
        <dbReference type="EMBL" id="GAU88571.1"/>
    </source>
</evidence>
<feature type="region of interest" description="Disordered" evidence="1">
    <location>
        <begin position="1"/>
        <end position="44"/>
    </location>
</feature>
<organism evidence="2 3">
    <name type="scientific">Ramazzottius varieornatus</name>
    <name type="common">Water bear</name>
    <name type="synonym">Tardigrade</name>
    <dbReference type="NCBI Taxonomy" id="947166"/>
    <lineage>
        <taxon>Eukaryota</taxon>
        <taxon>Metazoa</taxon>
        <taxon>Ecdysozoa</taxon>
        <taxon>Tardigrada</taxon>
        <taxon>Eutardigrada</taxon>
        <taxon>Parachela</taxon>
        <taxon>Hypsibioidea</taxon>
        <taxon>Ramazzottiidae</taxon>
        <taxon>Ramazzottius</taxon>
    </lineage>
</organism>
<comment type="caution">
    <text evidence="2">The sequence shown here is derived from an EMBL/GenBank/DDBJ whole genome shotgun (WGS) entry which is preliminary data.</text>
</comment>
<dbReference type="Proteomes" id="UP000186922">
    <property type="component" value="Unassembled WGS sequence"/>
</dbReference>
<evidence type="ECO:0000313" key="3">
    <source>
        <dbReference type="Proteomes" id="UP000186922"/>
    </source>
</evidence>
<gene>
    <name evidence="2" type="primary">RvY_01251-1</name>
    <name evidence="2" type="synonym">RvY_01251.1</name>
    <name evidence="2" type="ORF">RvY_01251</name>
</gene>
<accession>A0A1D1UGJ1</accession>
<proteinExistence type="predicted"/>
<name>A0A1D1UGJ1_RAMVA</name>
<dbReference type="Gene3D" id="2.30.30.140">
    <property type="match status" value="1"/>
</dbReference>
<evidence type="ECO:0008006" key="4">
    <source>
        <dbReference type="Google" id="ProtNLM"/>
    </source>
</evidence>
<protein>
    <recommendedName>
        <fullName evidence="4">Tudor domain-containing protein</fullName>
    </recommendedName>
</protein>